<keyword evidence="2" id="KW-1185">Reference proteome</keyword>
<reference evidence="1 2" key="1">
    <citation type="submission" date="2014-05" db="EMBL/GenBank/DDBJ databases">
        <title>Draft genome sequence of a rare smut relative, Tilletiaria anomala UBC 951.</title>
        <authorList>
            <consortium name="DOE Joint Genome Institute"/>
            <person name="Toome M."/>
            <person name="Kuo A."/>
            <person name="Henrissat B."/>
            <person name="Lipzen A."/>
            <person name="Tritt A."/>
            <person name="Yoshinaga Y."/>
            <person name="Zane M."/>
            <person name="Barry K."/>
            <person name="Grigoriev I.V."/>
            <person name="Spatafora J.W."/>
            <person name="Aimea M.C."/>
        </authorList>
    </citation>
    <scope>NUCLEOTIDE SEQUENCE [LARGE SCALE GENOMIC DNA]</scope>
    <source>
        <strain evidence="1 2">UBC 951</strain>
    </source>
</reference>
<dbReference type="Proteomes" id="UP000027361">
    <property type="component" value="Unassembled WGS sequence"/>
</dbReference>
<protein>
    <submittedName>
        <fullName evidence="1">Uncharacterized protein</fullName>
    </submittedName>
</protein>
<dbReference type="GeneID" id="25261302"/>
<evidence type="ECO:0000313" key="2">
    <source>
        <dbReference type="Proteomes" id="UP000027361"/>
    </source>
</evidence>
<proteinExistence type="predicted"/>
<dbReference type="HOGENOM" id="CLU_1442000_0_0_1"/>
<name>A0A066W4D8_TILAU</name>
<accession>A0A066W4D8</accession>
<gene>
    <name evidence="1" type="ORF">K437DRAFT_111357</name>
</gene>
<dbReference type="RefSeq" id="XP_013243367.1">
    <property type="nucleotide sequence ID" value="XM_013387913.1"/>
</dbReference>
<dbReference type="EMBL" id="JMSN01000038">
    <property type="protein sequence ID" value="KDN45929.1"/>
    <property type="molecule type" value="Genomic_DNA"/>
</dbReference>
<evidence type="ECO:0000313" key="1">
    <source>
        <dbReference type="EMBL" id="KDN45929.1"/>
    </source>
</evidence>
<dbReference type="InParanoid" id="A0A066W4D8"/>
<sequence length="188" mass="20626">MRQVGIHRKAHEQCPSNSRPTGSCSLIVFDVHMVQLPISIRFPFACHPRNIAGIGYPRDLRSCSRWDETARAETNKDRDTAFSPTLDLVTFTNVLDQRVDRYIGLGYWCGKVKVSTWGLQRRALYLGHSLTGLALADSQPASVMFGRCTFTSPAAEASSSSSLALLGTSDLSSSFSVVCMGRAMVSNF</sequence>
<organism evidence="1 2">
    <name type="scientific">Tilletiaria anomala (strain ATCC 24038 / CBS 436.72 / UBC 951)</name>
    <dbReference type="NCBI Taxonomy" id="1037660"/>
    <lineage>
        <taxon>Eukaryota</taxon>
        <taxon>Fungi</taxon>
        <taxon>Dikarya</taxon>
        <taxon>Basidiomycota</taxon>
        <taxon>Ustilaginomycotina</taxon>
        <taxon>Exobasidiomycetes</taxon>
        <taxon>Georgefischeriales</taxon>
        <taxon>Tilletiariaceae</taxon>
        <taxon>Tilletiaria</taxon>
    </lineage>
</organism>
<dbReference type="AlphaFoldDB" id="A0A066W4D8"/>
<comment type="caution">
    <text evidence="1">The sequence shown here is derived from an EMBL/GenBank/DDBJ whole genome shotgun (WGS) entry which is preliminary data.</text>
</comment>